<dbReference type="RefSeq" id="WP_151458384.1">
    <property type="nucleotide sequence ID" value="NZ_WAAO01000001.1"/>
</dbReference>
<protein>
    <submittedName>
        <fullName evidence="1">GrpB family protein</fullName>
    </submittedName>
</protein>
<dbReference type="Proteomes" id="UP000478836">
    <property type="component" value="Unassembled WGS sequence"/>
</dbReference>
<dbReference type="EMBL" id="WAAO01000001">
    <property type="protein sequence ID" value="KAB1866501.1"/>
    <property type="molecule type" value="Genomic_DNA"/>
</dbReference>
<evidence type="ECO:0000313" key="2">
    <source>
        <dbReference type="Proteomes" id="UP000478836"/>
    </source>
</evidence>
<gene>
    <name evidence="1" type="ORF">F6A08_01360</name>
</gene>
<reference evidence="2" key="1">
    <citation type="submission" date="2019-09" db="EMBL/GenBank/DDBJ databases">
        <title>Whole genome sequencing of Microbacterium maritypicum.</title>
        <authorList>
            <person name="Lenchi N."/>
        </authorList>
    </citation>
    <scope>NUCLEOTIDE SEQUENCE [LARGE SCALE GENOMIC DNA]</scope>
    <source>
        <strain evidence="2">G1</strain>
    </source>
</reference>
<organism evidence="1 2">
    <name type="scientific">Microbacterium algeriense</name>
    <dbReference type="NCBI Taxonomy" id="2615184"/>
    <lineage>
        <taxon>Bacteria</taxon>
        <taxon>Bacillati</taxon>
        <taxon>Actinomycetota</taxon>
        <taxon>Actinomycetes</taxon>
        <taxon>Micrococcales</taxon>
        <taxon>Microbacteriaceae</taxon>
        <taxon>Microbacterium</taxon>
    </lineage>
</organism>
<dbReference type="GeneID" id="77475072"/>
<keyword evidence="2" id="KW-1185">Reference proteome</keyword>
<dbReference type="InterPro" id="IPR007344">
    <property type="entry name" value="GrpB/CoaE"/>
</dbReference>
<name>A0ABQ6V897_9MICO</name>
<dbReference type="InterPro" id="IPR043519">
    <property type="entry name" value="NT_sf"/>
</dbReference>
<dbReference type="PANTHER" id="PTHR34822:SF1">
    <property type="entry name" value="GRPB FAMILY PROTEIN"/>
    <property type="match status" value="1"/>
</dbReference>
<dbReference type="SUPFAM" id="SSF81301">
    <property type="entry name" value="Nucleotidyltransferase"/>
    <property type="match status" value="1"/>
</dbReference>
<comment type="caution">
    <text evidence="1">The sequence shown here is derived from an EMBL/GenBank/DDBJ whole genome shotgun (WGS) entry which is preliminary data.</text>
</comment>
<proteinExistence type="predicted"/>
<accession>A0ABQ6V897</accession>
<dbReference type="Pfam" id="PF04229">
    <property type="entry name" value="GrpB"/>
    <property type="match status" value="1"/>
</dbReference>
<evidence type="ECO:0000313" key="1">
    <source>
        <dbReference type="EMBL" id="KAB1866501.1"/>
    </source>
</evidence>
<dbReference type="Gene3D" id="3.30.460.10">
    <property type="entry name" value="Beta Polymerase, domain 2"/>
    <property type="match status" value="1"/>
</dbReference>
<dbReference type="PANTHER" id="PTHR34822">
    <property type="entry name" value="GRPB DOMAIN PROTEIN (AFU_ORTHOLOGUE AFUA_1G01530)"/>
    <property type="match status" value="1"/>
</dbReference>
<sequence>MTVALVPYDPAWPSLFQQTVVELRAHGNPGWVIEHIGSTAIRGMSAKPVIDVAVRIADDSDFAAHRAGLEAAGWRVGSAVRAHRVMIFVEDGERTRIAHFFETASWDRVNQRILRDWLRTHPEDAELYERAKHAAAMAAQRGTASYNDGKTVTIQAIIDRARAERGLPPVPVSDKR</sequence>